<dbReference type="InterPro" id="IPR041122">
    <property type="entry name" value="RecJ_OB"/>
</dbReference>
<evidence type="ECO:0000313" key="11">
    <source>
        <dbReference type="Proteomes" id="UP000018731"/>
    </source>
</evidence>
<dbReference type="PATRIC" id="fig|1357400.3.peg.790"/>
<dbReference type="InterPro" id="IPR051673">
    <property type="entry name" value="SSDNA_exonuclease_RecJ"/>
</dbReference>
<sequence length="600" mass="66982">MIKNPKKSNQPHEQPPKQSPNQNSSQSYTPPISKTQIHQLLKSKNSKWDFSSLSSLPHPFSLKDCEQASHFLAQAIANQKQILVVGDYDVDGIVSSAIMMRFLHSVGHKNATYIIPNRFRDGYGISQKILQENPSDIVITVDNGINAFEAAQFCATSGRSLIITDHHLPKEQLPNADFIINPQRHDCEFPQKEICGALVAWYLCAGTKIALQKIDSIPANSIDLAPLLEFVALATIADMMPLKHINKTIVLYGIKKLKHPHFPCISKLKTLLKTPFPTASDIAFSITPVLNSAGRMGEGAIASEFLLDSTKVSLENLKSINEERKKCANDTLESALKNARQYPNAIITKGQWNEGVLGIVAAKLAKRFQKCAFVLTNQASNTTNQKNILKGSVRGIVGVNIIDLLNGGKEILGEFGGHKSAAGVQLDEEKYEEFCKYLASVNIDYAKNDENLCDEFLLKIDSRDIDEELLHILEEFEPYGQGNPKPIFEATLRVESVDIIKEVHRKIIFSPLDYVSPLNCPQDFNTKQDFIKDAKQDLAQISRQDSKQDTNQNLAQNIHLKAMYFFCEKELQKGDEITARFTLQRDSFSGKAVMIISEIL</sequence>
<feature type="domain" description="DHHA1" evidence="8">
    <location>
        <begin position="349"/>
        <end position="439"/>
    </location>
</feature>
<keyword evidence="4" id="KW-0378">Hydrolase</keyword>
<feature type="compositionally biased region" description="Low complexity" evidence="6">
    <location>
        <begin position="19"/>
        <end position="31"/>
    </location>
</feature>
<dbReference type="AlphaFoldDB" id="V8CDQ8"/>
<comment type="caution">
    <text evidence="10">The sequence shown here is derived from an EMBL/GenBank/DDBJ whole genome shotgun (WGS) entry which is preliminary data.</text>
</comment>
<dbReference type="Pfam" id="PF02272">
    <property type="entry name" value="DHHA1"/>
    <property type="match status" value="1"/>
</dbReference>
<dbReference type="PANTHER" id="PTHR30255">
    <property type="entry name" value="SINGLE-STRANDED-DNA-SPECIFIC EXONUCLEASE RECJ"/>
    <property type="match status" value="1"/>
</dbReference>
<evidence type="ECO:0000259" key="7">
    <source>
        <dbReference type="Pfam" id="PF01368"/>
    </source>
</evidence>
<feature type="domain" description="DDH" evidence="7">
    <location>
        <begin position="81"/>
        <end position="212"/>
    </location>
</feature>
<organism evidence="10 11">
    <name type="scientific">Helicobacter macacae MIT 99-5501</name>
    <dbReference type="NCBI Taxonomy" id="1357400"/>
    <lineage>
        <taxon>Bacteria</taxon>
        <taxon>Pseudomonadati</taxon>
        <taxon>Campylobacterota</taxon>
        <taxon>Epsilonproteobacteria</taxon>
        <taxon>Campylobacterales</taxon>
        <taxon>Helicobacteraceae</taxon>
        <taxon>Helicobacter</taxon>
    </lineage>
</organism>
<comment type="similarity">
    <text evidence="1">Belongs to the RecJ family.</text>
</comment>
<evidence type="ECO:0000256" key="5">
    <source>
        <dbReference type="ARBA" id="ARBA00022839"/>
    </source>
</evidence>
<dbReference type="SUPFAM" id="SSF64182">
    <property type="entry name" value="DHH phosphoesterases"/>
    <property type="match status" value="1"/>
</dbReference>
<dbReference type="PANTHER" id="PTHR30255:SF2">
    <property type="entry name" value="SINGLE-STRANDED-DNA-SPECIFIC EXONUCLEASE RECJ"/>
    <property type="match status" value="1"/>
</dbReference>
<dbReference type="eggNOG" id="COG0608">
    <property type="taxonomic scope" value="Bacteria"/>
</dbReference>
<proteinExistence type="inferred from homology"/>
<gene>
    <name evidence="10" type="ORF">HMPREF2086_00572</name>
</gene>
<dbReference type="Pfam" id="PF01368">
    <property type="entry name" value="DHH"/>
    <property type="match status" value="1"/>
</dbReference>
<dbReference type="Gene3D" id="3.10.310.30">
    <property type="match status" value="1"/>
</dbReference>
<dbReference type="RefSeq" id="WP_023927302.1">
    <property type="nucleotide sequence ID" value="NZ_KI669454.1"/>
</dbReference>
<dbReference type="STRING" id="1357400.HMPREF2086_00572"/>
<dbReference type="NCBIfam" id="TIGR00644">
    <property type="entry name" value="recJ"/>
    <property type="match status" value="1"/>
</dbReference>
<dbReference type="EMBL" id="AZJI01000001">
    <property type="protein sequence ID" value="ETD25237.1"/>
    <property type="molecule type" value="Genomic_DNA"/>
</dbReference>
<evidence type="ECO:0000256" key="2">
    <source>
        <dbReference type="ARBA" id="ARBA00019841"/>
    </source>
</evidence>
<dbReference type="Gene3D" id="3.90.1640.30">
    <property type="match status" value="1"/>
</dbReference>
<dbReference type="InterPro" id="IPR038763">
    <property type="entry name" value="DHH_sf"/>
</dbReference>
<dbReference type="InterPro" id="IPR001667">
    <property type="entry name" value="DDH_dom"/>
</dbReference>
<dbReference type="Proteomes" id="UP000018731">
    <property type="component" value="Unassembled WGS sequence"/>
</dbReference>
<feature type="domain" description="RecJ OB" evidence="9">
    <location>
        <begin position="459"/>
        <end position="511"/>
    </location>
</feature>
<evidence type="ECO:0000313" key="10">
    <source>
        <dbReference type="EMBL" id="ETD25237.1"/>
    </source>
</evidence>
<dbReference type="OrthoDB" id="9809852at2"/>
<evidence type="ECO:0000256" key="1">
    <source>
        <dbReference type="ARBA" id="ARBA00005915"/>
    </source>
</evidence>
<dbReference type="GO" id="GO:0003676">
    <property type="term" value="F:nucleic acid binding"/>
    <property type="evidence" value="ECO:0007669"/>
    <property type="project" value="InterPro"/>
</dbReference>
<dbReference type="Pfam" id="PF17768">
    <property type="entry name" value="RecJ_OB"/>
    <property type="match status" value="1"/>
</dbReference>
<reference evidence="10 11" key="1">
    <citation type="journal article" date="2014" name="Genome Announc.">
        <title>Draft genome sequences of six enterohepatic helicobacter species isolated from humans and one from rhesus macaques.</title>
        <authorList>
            <person name="Shen Z."/>
            <person name="Sheh A."/>
            <person name="Young S.K."/>
            <person name="Abouelliel A."/>
            <person name="Ward D.V."/>
            <person name="Earl A.M."/>
            <person name="Fox J.G."/>
        </authorList>
    </citation>
    <scope>NUCLEOTIDE SEQUENCE [LARGE SCALE GENOMIC DNA]</scope>
    <source>
        <strain evidence="10 11">MIT 99-5501</strain>
    </source>
</reference>
<dbReference type="HOGENOM" id="CLU_009736_5_3_7"/>
<name>V8CDQ8_9HELI</name>
<dbReference type="GO" id="GO:0006310">
    <property type="term" value="P:DNA recombination"/>
    <property type="evidence" value="ECO:0007669"/>
    <property type="project" value="InterPro"/>
</dbReference>
<dbReference type="InterPro" id="IPR003156">
    <property type="entry name" value="DHHA1_dom"/>
</dbReference>
<keyword evidence="5 10" id="KW-0269">Exonuclease</keyword>
<keyword evidence="11" id="KW-1185">Reference proteome</keyword>
<evidence type="ECO:0000259" key="9">
    <source>
        <dbReference type="Pfam" id="PF17768"/>
    </source>
</evidence>
<accession>V8CDQ8</accession>
<protein>
    <recommendedName>
        <fullName evidence="2">Single-stranded-DNA-specific exonuclease RecJ</fullName>
    </recommendedName>
</protein>
<evidence type="ECO:0000259" key="8">
    <source>
        <dbReference type="Pfam" id="PF02272"/>
    </source>
</evidence>
<feature type="region of interest" description="Disordered" evidence="6">
    <location>
        <begin position="1"/>
        <end position="34"/>
    </location>
</feature>
<evidence type="ECO:0000256" key="4">
    <source>
        <dbReference type="ARBA" id="ARBA00022801"/>
    </source>
</evidence>
<dbReference type="InterPro" id="IPR004610">
    <property type="entry name" value="RecJ"/>
</dbReference>
<keyword evidence="3" id="KW-0540">Nuclease</keyword>
<evidence type="ECO:0000256" key="3">
    <source>
        <dbReference type="ARBA" id="ARBA00022722"/>
    </source>
</evidence>
<evidence type="ECO:0000256" key="6">
    <source>
        <dbReference type="SAM" id="MobiDB-lite"/>
    </source>
</evidence>
<dbReference type="GO" id="GO:0008409">
    <property type="term" value="F:5'-3' exonuclease activity"/>
    <property type="evidence" value="ECO:0007669"/>
    <property type="project" value="InterPro"/>
</dbReference>
<dbReference type="GO" id="GO:0006281">
    <property type="term" value="P:DNA repair"/>
    <property type="evidence" value="ECO:0007669"/>
    <property type="project" value="InterPro"/>
</dbReference>